<evidence type="ECO:0000313" key="2">
    <source>
        <dbReference type="Proteomes" id="UP000824120"/>
    </source>
</evidence>
<sequence>MINIATYTNIPEVLAWLISFPAVRIPIADLEIPPEDQLIVHFSVKKDFNFVIEILAYIFIDGGALECVAV</sequence>
<dbReference type="AlphaFoldDB" id="A0A9J6AR23"/>
<organism evidence="1 2">
    <name type="scientific">Solanum commersonii</name>
    <name type="common">Commerson's wild potato</name>
    <name type="synonym">Commerson's nightshade</name>
    <dbReference type="NCBI Taxonomy" id="4109"/>
    <lineage>
        <taxon>Eukaryota</taxon>
        <taxon>Viridiplantae</taxon>
        <taxon>Streptophyta</taxon>
        <taxon>Embryophyta</taxon>
        <taxon>Tracheophyta</taxon>
        <taxon>Spermatophyta</taxon>
        <taxon>Magnoliopsida</taxon>
        <taxon>eudicotyledons</taxon>
        <taxon>Gunneridae</taxon>
        <taxon>Pentapetalae</taxon>
        <taxon>asterids</taxon>
        <taxon>lamiids</taxon>
        <taxon>Solanales</taxon>
        <taxon>Solanaceae</taxon>
        <taxon>Solanoideae</taxon>
        <taxon>Solaneae</taxon>
        <taxon>Solanum</taxon>
    </lineage>
</organism>
<evidence type="ECO:0000313" key="1">
    <source>
        <dbReference type="EMBL" id="KAG5627080.1"/>
    </source>
</evidence>
<comment type="caution">
    <text evidence="1">The sequence shown here is derived from an EMBL/GenBank/DDBJ whole genome shotgun (WGS) entry which is preliminary data.</text>
</comment>
<dbReference type="EMBL" id="JACXVP010000002">
    <property type="protein sequence ID" value="KAG5627080.1"/>
    <property type="molecule type" value="Genomic_DNA"/>
</dbReference>
<protein>
    <submittedName>
        <fullName evidence="1">Uncharacterized protein</fullName>
    </submittedName>
</protein>
<dbReference type="Proteomes" id="UP000824120">
    <property type="component" value="Chromosome 2"/>
</dbReference>
<reference evidence="1 2" key="1">
    <citation type="submission" date="2020-09" db="EMBL/GenBank/DDBJ databases">
        <title>De no assembly of potato wild relative species, Solanum commersonii.</title>
        <authorList>
            <person name="Cho K."/>
        </authorList>
    </citation>
    <scope>NUCLEOTIDE SEQUENCE [LARGE SCALE GENOMIC DNA]</scope>
    <source>
        <strain evidence="1">LZ3.2</strain>
        <tissue evidence="1">Leaf</tissue>
    </source>
</reference>
<proteinExistence type="predicted"/>
<gene>
    <name evidence="1" type="ORF">H5410_012298</name>
</gene>
<name>A0A9J6AR23_SOLCO</name>
<accession>A0A9J6AR23</accession>
<keyword evidence="2" id="KW-1185">Reference proteome</keyword>